<accession>A0A1G9YUW6</accession>
<dbReference type="Gene3D" id="3.30.70.1070">
    <property type="entry name" value="Sporulation related repeat"/>
    <property type="match status" value="1"/>
</dbReference>
<dbReference type="EMBL" id="FNHH01000044">
    <property type="protein sequence ID" value="SDN12183.1"/>
    <property type="molecule type" value="Genomic_DNA"/>
</dbReference>
<evidence type="ECO:0000259" key="1">
    <source>
        <dbReference type="PROSITE" id="PS51724"/>
    </source>
</evidence>
<organism evidence="2 3">
    <name type="scientific">Daejeonella rubra</name>
    <dbReference type="NCBI Taxonomy" id="990371"/>
    <lineage>
        <taxon>Bacteria</taxon>
        <taxon>Pseudomonadati</taxon>
        <taxon>Bacteroidota</taxon>
        <taxon>Sphingobacteriia</taxon>
        <taxon>Sphingobacteriales</taxon>
        <taxon>Sphingobacteriaceae</taxon>
        <taxon>Daejeonella</taxon>
    </lineage>
</organism>
<dbReference type="STRING" id="990371.SAMN05421813_1447"/>
<dbReference type="Pfam" id="PF05036">
    <property type="entry name" value="SPOR"/>
    <property type="match status" value="1"/>
</dbReference>
<sequence>MNWKSFIGFIFLIICIHSVSAQERGKVLVIKDPQIDSLIAKRLELSKDSRSGSSISVSGFRVQIFSGLERQQAYAEQSKFKIRFPAHSSYISYVQPNYRVRVGDFRTRLEAEKFMNELKRYYSSLFIFSEMIILR</sequence>
<dbReference type="PROSITE" id="PS51724">
    <property type="entry name" value="SPOR"/>
    <property type="match status" value="1"/>
</dbReference>
<protein>
    <submittedName>
        <fullName evidence="2">Sporulation related domain-containing protein</fullName>
    </submittedName>
</protein>
<dbReference type="AlphaFoldDB" id="A0A1G9YUW6"/>
<name>A0A1G9YUW6_9SPHI</name>
<dbReference type="Proteomes" id="UP000199226">
    <property type="component" value="Unassembled WGS sequence"/>
</dbReference>
<proteinExistence type="predicted"/>
<evidence type="ECO:0000313" key="3">
    <source>
        <dbReference type="Proteomes" id="UP000199226"/>
    </source>
</evidence>
<gene>
    <name evidence="2" type="ORF">SAMN05421813_1447</name>
</gene>
<dbReference type="RefSeq" id="WP_090707142.1">
    <property type="nucleotide sequence ID" value="NZ_FNHH01000044.1"/>
</dbReference>
<dbReference type="InterPro" id="IPR036680">
    <property type="entry name" value="SPOR-like_sf"/>
</dbReference>
<dbReference type="GO" id="GO:0042834">
    <property type="term" value="F:peptidoglycan binding"/>
    <property type="evidence" value="ECO:0007669"/>
    <property type="project" value="InterPro"/>
</dbReference>
<reference evidence="3" key="1">
    <citation type="submission" date="2016-10" db="EMBL/GenBank/DDBJ databases">
        <authorList>
            <person name="Varghese N."/>
            <person name="Submissions S."/>
        </authorList>
    </citation>
    <scope>NUCLEOTIDE SEQUENCE [LARGE SCALE GENOMIC DNA]</scope>
    <source>
        <strain evidence="3">DSM 24536</strain>
    </source>
</reference>
<keyword evidence="3" id="KW-1185">Reference proteome</keyword>
<feature type="domain" description="SPOR" evidence="1">
    <location>
        <begin position="54"/>
        <end position="135"/>
    </location>
</feature>
<evidence type="ECO:0000313" key="2">
    <source>
        <dbReference type="EMBL" id="SDN12183.1"/>
    </source>
</evidence>
<dbReference type="SUPFAM" id="SSF110997">
    <property type="entry name" value="Sporulation related repeat"/>
    <property type="match status" value="1"/>
</dbReference>
<dbReference type="OrthoDB" id="2473397at2"/>
<dbReference type="InterPro" id="IPR007730">
    <property type="entry name" value="SPOR-like_dom"/>
</dbReference>